<keyword evidence="3" id="KW-1185">Reference proteome</keyword>
<protein>
    <submittedName>
        <fullName evidence="2">Uncharacterized protein</fullName>
    </submittedName>
</protein>
<sequence>MKLKQIYTFNLVKRFCIYVLLLTFEIGLFILMMKEIKFKENLNLDYLFAQFSQIKYFSLYYIPLFLFVLNNLNILDNYLVFTKYTNIKDWWKEKIKKLMAETLIYISIFASPIIIAVMVNGKKLILSNLKASIFIIIYFLIVFMLFCVVGVIYLITSFTFKKQYIGFAISFLVGSLDFLLSLFKYYNFAMTTSGMLADFILSFRFPLKKFLFLQFIYVGYFIMFFILLNFISCTILEKSDLYRGDIKLER</sequence>
<dbReference type="OrthoDB" id="1715853at2"/>
<feature type="transmembrane region" description="Helical" evidence="1">
    <location>
        <begin position="211"/>
        <end position="236"/>
    </location>
</feature>
<dbReference type="Proteomes" id="UP000000347">
    <property type="component" value="Chromosome"/>
</dbReference>
<reference evidence="2 3" key="1">
    <citation type="journal article" date="2010" name="J. Bacteriol.">
        <title>Complete genome sequence of the cellulolytic thermophile Caldicellulosiruptor obsidiansis OB47T.</title>
        <authorList>
            <person name="Elkins J.G."/>
            <person name="Lochner A."/>
            <person name="Hamilton-Brehm S.D."/>
            <person name="Davenport K.W."/>
            <person name="Podar M."/>
            <person name="Brown S.D."/>
            <person name="Land M.L."/>
            <person name="Hauser L.J."/>
            <person name="Klingeman D.M."/>
            <person name="Raman B."/>
            <person name="Goodwin L.A."/>
            <person name="Tapia R."/>
            <person name="Meincke L.J."/>
            <person name="Detter J.C."/>
            <person name="Bruce D.C."/>
            <person name="Han C.S."/>
            <person name="Palumbo A.V."/>
            <person name="Cottingham R.W."/>
            <person name="Keller M."/>
            <person name="Graham D.E."/>
        </authorList>
    </citation>
    <scope>NUCLEOTIDE SEQUENCE [LARGE SCALE GENOMIC DNA]</scope>
    <source>
        <strain evidence="3">ATCC BAA-2073 / strain OB47</strain>
    </source>
</reference>
<name>D9TGR9_CALOO</name>
<dbReference type="eggNOG" id="ENOG50340DM">
    <property type="taxonomic scope" value="Bacteria"/>
</dbReference>
<evidence type="ECO:0000313" key="2">
    <source>
        <dbReference type="EMBL" id="ADL41405.1"/>
    </source>
</evidence>
<proteinExistence type="predicted"/>
<feature type="transmembrane region" description="Helical" evidence="1">
    <location>
        <begin position="60"/>
        <end position="81"/>
    </location>
</feature>
<feature type="transmembrane region" description="Helical" evidence="1">
    <location>
        <begin position="131"/>
        <end position="155"/>
    </location>
</feature>
<feature type="transmembrane region" description="Helical" evidence="1">
    <location>
        <begin position="102"/>
        <end position="119"/>
    </location>
</feature>
<dbReference type="KEGG" id="cob:COB47_0027"/>
<keyword evidence="1" id="KW-0472">Membrane</keyword>
<feature type="transmembrane region" description="Helical" evidence="1">
    <location>
        <begin position="12"/>
        <end position="33"/>
    </location>
</feature>
<dbReference type="EMBL" id="CP002164">
    <property type="protein sequence ID" value="ADL41405.1"/>
    <property type="molecule type" value="Genomic_DNA"/>
</dbReference>
<gene>
    <name evidence="2" type="ordered locus">COB47_0027</name>
</gene>
<keyword evidence="1" id="KW-0812">Transmembrane</keyword>
<feature type="transmembrane region" description="Helical" evidence="1">
    <location>
        <begin position="164"/>
        <end position="186"/>
    </location>
</feature>
<evidence type="ECO:0000313" key="3">
    <source>
        <dbReference type="Proteomes" id="UP000000347"/>
    </source>
</evidence>
<dbReference type="HOGENOM" id="CLU_1119734_0_0_9"/>
<keyword evidence="1" id="KW-1133">Transmembrane helix</keyword>
<organism evidence="2 3">
    <name type="scientific">Caldicellulosiruptor obsidiansis (strain ATCC BAA-2073 / JCM 16842 / OB47)</name>
    <dbReference type="NCBI Taxonomy" id="608506"/>
    <lineage>
        <taxon>Bacteria</taxon>
        <taxon>Bacillati</taxon>
        <taxon>Bacillota</taxon>
        <taxon>Bacillota incertae sedis</taxon>
        <taxon>Caldicellulosiruptorales</taxon>
        <taxon>Caldicellulosiruptoraceae</taxon>
        <taxon>Caldicellulosiruptor</taxon>
    </lineage>
</organism>
<dbReference type="AlphaFoldDB" id="D9TGR9"/>
<dbReference type="RefSeq" id="WP_013289412.1">
    <property type="nucleotide sequence ID" value="NC_014392.1"/>
</dbReference>
<evidence type="ECO:0000256" key="1">
    <source>
        <dbReference type="SAM" id="Phobius"/>
    </source>
</evidence>
<accession>D9TGR9</accession>
<dbReference type="STRING" id="608506.COB47_0027"/>